<comment type="caution">
    <text evidence="2">The sequence shown here is derived from an EMBL/GenBank/DDBJ whole genome shotgun (WGS) entry which is preliminary data.</text>
</comment>
<gene>
    <name evidence="2" type="ORF">Lalb_Chr04g0251651</name>
</gene>
<dbReference type="EMBL" id="WOCE01000004">
    <property type="protein sequence ID" value="KAE9615093.1"/>
    <property type="molecule type" value="Genomic_DNA"/>
</dbReference>
<dbReference type="AlphaFoldDB" id="A0A6A4QN88"/>
<proteinExistence type="predicted"/>
<reference evidence="3" key="1">
    <citation type="journal article" date="2020" name="Nat. Commun.">
        <title>Genome sequence of the cluster root forming white lupin.</title>
        <authorList>
            <person name="Hufnagel B."/>
            <person name="Marques A."/>
            <person name="Soriano A."/>
            <person name="Marques L."/>
            <person name="Divol F."/>
            <person name="Doumas P."/>
            <person name="Sallet E."/>
            <person name="Mancinotti D."/>
            <person name="Carrere S."/>
            <person name="Marande W."/>
            <person name="Arribat S."/>
            <person name="Keller J."/>
            <person name="Huneau C."/>
            <person name="Blein T."/>
            <person name="Aime D."/>
            <person name="Laguerre M."/>
            <person name="Taylor J."/>
            <person name="Schubert V."/>
            <person name="Nelson M."/>
            <person name="Geu-Flores F."/>
            <person name="Crespi M."/>
            <person name="Gallardo-Guerrero K."/>
            <person name="Delaux P.-M."/>
            <person name="Salse J."/>
            <person name="Berges H."/>
            <person name="Guyot R."/>
            <person name="Gouzy J."/>
            <person name="Peret B."/>
        </authorList>
    </citation>
    <scope>NUCLEOTIDE SEQUENCE [LARGE SCALE GENOMIC DNA]</scope>
    <source>
        <strain evidence="3">cv. Amiga</strain>
    </source>
</reference>
<organism evidence="2 3">
    <name type="scientific">Lupinus albus</name>
    <name type="common">White lupine</name>
    <name type="synonym">Lupinus termis</name>
    <dbReference type="NCBI Taxonomy" id="3870"/>
    <lineage>
        <taxon>Eukaryota</taxon>
        <taxon>Viridiplantae</taxon>
        <taxon>Streptophyta</taxon>
        <taxon>Embryophyta</taxon>
        <taxon>Tracheophyta</taxon>
        <taxon>Spermatophyta</taxon>
        <taxon>Magnoliopsida</taxon>
        <taxon>eudicotyledons</taxon>
        <taxon>Gunneridae</taxon>
        <taxon>Pentapetalae</taxon>
        <taxon>rosids</taxon>
        <taxon>fabids</taxon>
        <taxon>Fabales</taxon>
        <taxon>Fabaceae</taxon>
        <taxon>Papilionoideae</taxon>
        <taxon>50 kb inversion clade</taxon>
        <taxon>genistoids sensu lato</taxon>
        <taxon>core genistoids</taxon>
        <taxon>Genisteae</taxon>
        <taxon>Lupinus</taxon>
    </lineage>
</organism>
<evidence type="ECO:0000256" key="1">
    <source>
        <dbReference type="SAM" id="MobiDB-lite"/>
    </source>
</evidence>
<accession>A0A6A4QN88</accession>
<name>A0A6A4QN88_LUPAL</name>
<sequence length="58" mass="6085">MAEVPETIAKGAQYGTGSDSRSIFTSPPSSSTIKSPFISSDMFPIDLVSGNIPIIKPI</sequence>
<feature type="compositionally biased region" description="Low complexity" evidence="1">
    <location>
        <begin position="18"/>
        <end position="32"/>
    </location>
</feature>
<protein>
    <submittedName>
        <fullName evidence="2">Uncharacterized protein</fullName>
    </submittedName>
</protein>
<evidence type="ECO:0000313" key="2">
    <source>
        <dbReference type="EMBL" id="KAE9615093.1"/>
    </source>
</evidence>
<feature type="region of interest" description="Disordered" evidence="1">
    <location>
        <begin position="1"/>
        <end position="32"/>
    </location>
</feature>
<keyword evidence="3" id="KW-1185">Reference proteome</keyword>
<evidence type="ECO:0000313" key="3">
    <source>
        <dbReference type="Proteomes" id="UP000447434"/>
    </source>
</evidence>
<dbReference type="Proteomes" id="UP000447434">
    <property type="component" value="Chromosome 4"/>
</dbReference>